<evidence type="ECO:0000313" key="3">
    <source>
        <dbReference type="Proteomes" id="UP001499951"/>
    </source>
</evidence>
<evidence type="ECO:0000256" key="1">
    <source>
        <dbReference type="SAM" id="SignalP"/>
    </source>
</evidence>
<accession>A0ABP3P7Y8</accession>
<dbReference type="EMBL" id="BAAADD010000001">
    <property type="protein sequence ID" value="GAA0558214.1"/>
    <property type="molecule type" value="Genomic_DNA"/>
</dbReference>
<reference evidence="3" key="1">
    <citation type="journal article" date="2019" name="Int. J. Syst. Evol. Microbiol.">
        <title>The Global Catalogue of Microorganisms (GCM) 10K type strain sequencing project: providing services to taxonomists for standard genome sequencing and annotation.</title>
        <authorList>
            <consortium name="The Broad Institute Genomics Platform"/>
            <consortium name="The Broad Institute Genome Sequencing Center for Infectious Disease"/>
            <person name="Wu L."/>
            <person name="Ma J."/>
        </authorList>
    </citation>
    <scope>NUCLEOTIDE SEQUENCE [LARGE SCALE GENOMIC DNA]</scope>
    <source>
        <strain evidence="3">JCM 15089</strain>
    </source>
</reference>
<evidence type="ECO:0000313" key="2">
    <source>
        <dbReference type="EMBL" id="GAA0558214.1"/>
    </source>
</evidence>
<proteinExistence type="predicted"/>
<organism evidence="2 3">
    <name type="scientific">Rhizomicrobium electricum</name>
    <dbReference type="NCBI Taxonomy" id="480070"/>
    <lineage>
        <taxon>Bacteria</taxon>
        <taxon>Pseudomonadati</taxon>
        <taxon>Pseudomonadota</taxon>
        <taxon>Alphaproteobacteria</taxon>
        <taxon>Micropepsales</taxon>
        <taxon>Micropepsaceae</taxon>
        <taxon>Rhizomicrobium</taxon>
    </lineage>
</organism>
<feature type="signal peptide" evidence="1">
    <location>
        <begin position="1"/>
        <end position="20"/>
    </location>
</feature>
<keyword evidence="1" id="KW-0732">Signal</keyword>
<feature type="chain" id="PRO_5045589034" description="NTF2 fold domain-containing protein" evidence="1">
    <location>
        <begin position="21"/>
        <end position="118"/>
    </location>
</feature>
<protein>
    <recommendedName>
        <fullName evidence="4">NTF2 fold domain-containing protein</fullName>
    </recommendedName>
</protein>
<dbReference type="PROSITE" id="PS51257">
    <property type="entry name" value="PROKAR_LIPOPROTEIN"/>
    <property type="match status" value="1"/>
</dbReference>
<gene>
    <name evidence="2" type="ORF">GCM10008942_03370</name>
</gene>
<sequence length="118" mass="12574">MPKASVASVVALCAALVGCANDPAEFRDPNGAIQDPDAALVIAHAMYWSVMRAHHPEILPSAPLDTWKKGCDAKLVKGVWDIWCPAEDKDAPEGSYLGGGLEIKIAKSGKLLSMVLYQ</sequence>
<name>A0ABP3P7Y8_9PROT</name>
<dbReference type="Proteomes" id="UP001499951">
    <property type="component" value="Unassembled WGS sequence"/>
</dbReference>
<evidence type="ECO:0008006" key="4">
    <source>
        <dbReference type="Google" id="ProtNLM"/>
    </source>
</evidence>
<dbReference type="RefSeq" id="WP_166930837.1">
    <property type="nucleotide sequence ID" value="NZ_BAAADD010000001.1"/>
</dbReference>
<comment type="caution">
    <text evidence="2">The sequence shown here is derived from an EMBL/GenBank/DDBJ whole genome shotgun (WGS) entry which is preliminary data.</text>
</comment>
<keyword evidence="3" id="KW-1185">Reference proteome</keyword>